<dbReference type="Pfam" id="PF00116">
    <property type="entry name" value="COX2"/>
    <property type="match status" value="1"/>
</dbReference>
<comment type="subcellular location">
    <subcellularLocation>
        <location evidence="1">Membrane</location>
        <topology evidence="1">Multi-pass membrane protein</topology>
    </subcellularLocation>
</comment>
<dbReference type="GO" id="GO:0005507">
    <property type="term" value="F:copper ion binding"/>
    <property type="evidence" value="ECO:0007669"/>
    <property type="project" value="InterPro"/>
</dbReference>
<evidence type="ECO:0000256" key="6">
    <source>
        <dbReference type="ARBA" id="ARBA00022989"/>
    </source>
</evidence>
<dbReference type="PROSITE" id="PS51257">
    <property type="entry name" value="PROKAR_LIPOPROTEIN"/>
    <property type="match status" value="1"/>
</dbReference>
<evidence type="ECO:0000256" key="2">
    <source>
        <dbReference type="ARBA" id="ARBA00007866"/>
    </source>
</evidence>
<dbReference type="InterPro" id="IPR002429">
    <property type="entry name" value="CcO_II-like_C"/>
</dbReference>
<evidence type="ECO:0000259" key="9">
    <source>
        <dbReference type="PROSITE" id="PS50857"/>
    </source>
</evidence>
<feature type="transmembrane region" description="Helical" evidence="8">
    <location>
        <begin position="95"/>
        <end position="115"/>
    </location>
</feature>
<proteinExistence type="inferred from homology"/>
<dbReference type="InterPro" id="IPR036257">
    <property type="entry name" value="Cyt_c_oxidase_su2_TM_sf"/>
</dbReference>
<evidence type="ECO:0000256" key="8">
    <source>
        <dbReference type="SAM" id="Phobius"/>
    </source>
</evidence>
<evidence type="ECO:0000256" key="7">
    <source>
        <dbReference type="ARBA" id="ARBA00023136"/>
    </source>
</evidence>
<evidence type="ECO:0000256" key="1">
    <source>
        <dbReference type="ARBA" id="ARBA00004141"/>
    </source>
</evidence>
<accession>A0AAU8DLM4</accession>
<name>A0AAU8DLM4_9ACTN</name>
<dbReference type="Gene3D" id="2.60.40.420">
    <property type="entry name" value="Cupredoxins - blue copper proteins"/>
    <property type="match status" value="1"/>
</dbReference>
<dbReference type="PROSITE" id="PS50857">
    <property type="entry name" value="COX2_CUA"/>
    <property type="match status" value="1"/>
</dbReference>
<dbReference type="InterPro" id="IPR045187">
    <property type="entry name" value="CcO_II"/>
</dbReference>
<organism evidence="10">
    <name type="scientific">Nakamurella sp. A5-74</name>
    <dbReference type="NCBI Taxonomy" id="3158264"/>
    <lineage>
        <taxon>Bacteria</taxon>
        <taxon>Bacillati</taxon>
        <taxon>Actinomycetota</taxon>
        <taxon>Actinomycetes</taxon>
        <taxon>Nakamurellales</taxon>
        <taxon>Nakamurellaceae</taxon>
        <taxon>Nakamurella</taxon>
    </lineage>
</organism>
<evidence type="ECO:0000256" key="3">
    <source>
        <dbReference type="ARBA" id="ARBA00022448"/>
    </source>
</evidence>
<keyword evidence="6 8" id="KW-1133">Transmembrane helix</keyword>
<evidence type="ECO:0000256" key="5">
    <source>
        <dbReference type="ARBA" id="ARBA00022982"/>
    </source>
</evidence>
<evidence type="ECO:0000313" key="10">
    <source>
        <dbReference type="EMBL" id="XCG62238.1"/>
    </source>
</evidence>
<dbReference type="GO" id="GO:0004129">
    <property type="term" value="F:cytochrome-c oxidase activity"/>
    <property type="evidence" value="ECO:0007669"/>
    <property type="project" value="InterPro"/>
</dbReference>
<dbReference type="RefSeq" id="WP_353647853.1">
    <property type="nucleotide sequence ID" value="NZ_CP159218.1"/>
</dbReference>
<dbReference type="GO" id="GO:0016020">
    <property type="term" value="C:membrane"/>
    <property type="evidence" value="ECO:0007669"/>
    <property type="project" value="UniProtKB-SubCell"/>
</dbReference>
<sequence length="330" mass="36336">MPRSKALRRLGLTGLLVLAGVLLSGCSLSDLPRFGWPVSATEQGRHMQYFWSAAFIAALIVGVIVWGAMFWAFAKHRQRPNSPLYPKQTKENLPFELVCTAIPFVLVAVLFYFTVTTQNKVLAKTANPDVTIDVTAFKWNWDFGYQGTKVPGAVALPATARDADWYNNTEVHTVGTSDEVPLLVLPVGKTIQFNLRSKDVIHSFWVPDFLFKRDVFPFPAQNQPDGGNVFQVKLERTGAFVGRCAELCGTYHSAMNFEVRSVPEDAYQAYVKIRSQVNPATGVPFKAAEALSRVQATVPSCGELCAPLATTTHPLDTDRQARSAPQNAGN</sequence>
<comment type="similarity">
    <text evidence="2">Belongs to the cytochrome c oxidase subunit 2 family.</text>
</comment>
<feature type="transmembrane region" description="Helical" evidence="8">
    <location>
        <begin position="49"/>
        <end position="74"/>
    </location>
</feature>
<keyword evidence="5" id="KW-0249">Electron transport</keyword>
<dbReference type="EMBL" id="CP159218">
    <property type="protein sequence ID" value="XCG62238.1"/>
    <property type="molecule type" value="Genomic_DNA"/>
</dbReference>
<feature type="domain" description="Cytochrome oxidase subunit II copper A binding" evidence="9">
    <location>
        <begin position="127"/>
        <end position="273"/>
    </location>
</feature>
<keyword evidence="4 8" id="KW-0812">Transmembrane</keyword>
<keyword evidence="3" id="KW-0813">Transport</keyword>
<dbReference type="PANTHER" id="PTHR22888:SF9">
    <property type="entry name" value="CYTOCHROME C OXIDASE SUBUNIT 2"/>
    <property type="match status" value="1"/>
</dbReference>
<dbReference type="AlphaFoldDB" id="A0AAU8DLM4"/>
<dbReference type="PANTHER" id="PTHR22888">
    <property type="entry name" value="CYTOCHROME C OXIDASE, SUBUNIT II"/>
    <property type="match status" value="1"/>
</dbReference>
<keyword evidence="7 8" id="KW-0472">Membrane</keyword>
<gene>
    <name evidence="10" type="ORF">ABLG96_13280</name>
</gene>
<dbReference type="GO" id="GO:0042773">
    <property type="term" value="P:ATP synthesis coupled electron transport"/>
    <property type="evidence" value="ECO:0007669"/>
    <property type="project" value="TreeGrafter"/>
</dbReference>
<protein>
    <submittedName>
        <fullName evidence="10">Cytochrome c oxidase subunit II</fullName>
    </submittedName>
</protein>
<evidence type="ECO:0000256" key="4">
    <source>
        <dbReference type="ARBA" id="ARBA00022692"/>
    </source>
</evidence>
<dbReference type="SUPFAM" id="SSF81464">
    <property type="entry name" value="Cytochrome c oxidase subunit II-like, transmembrane region"/>
    <property type="match status" value="1"/>
</dbReference>
<dbReference type="SUPFAM" id="SSF49503">
    <property type="entry name" value="Cupredoxins"/>
    <property type="match status" value="1"/>
</dbReference>
<reference evidence="10" key="1">
    <citation type="submission" date="2024-05" db="EMBL/GenBank/DDBJ databases">
        <authorList>
            <person name="Cai S.Y."/>
            <person name="Jin L.M."/>
            <person name="Li H.R."/>
        </authorList>
    </citation>
    <scope>NUCLEOTIDE SEQUENCE</scope>
    <source>
        <strain evidence="10">A5-74</strain>
    </source>
</reference>
<dbReference type="InterPro" id="IPR008972">
    <property type="entry name" value="Cupredoxin"/>
</dbReference>
<dbReference type="Gene3D" id="1.10.287.90">
    <property type="match status" value="1"/>
</dbReference>